<feature type="domain" description="ABC transporter" evidence="6">
    <location>
        <begin position="1"/>
        <end position="226"/>
    </location>
</feature>
<sequence length="227" mass="23860">MSAGYGAADVVHRISLDVAEGEIAVVLGANGAGKTTTLRAISGVLARSGVVQFDGRPMPTRPEDTVRVGLSMVPQGRGTLTELTVLENLLVGAAVRPRHEADADVEKWCGFFPVLGERREQKAGSLSGGEQQMLAIARALMARPRLVLLDEPSLGLAPIVVQRVFAALADINATDGTSMLIVEQNADLALRLARSAHVLEAGRLVASGAAADFLDDDRVRSAYLGGR</sequence>
<dbReference type="PROSITE" id="PS00211">
    <property type="entry name" value="ABC_TRANSPORTER_1"/>
    <property type="match status" value="1"/>
</dbReference>
<evidence type="ECO:0000259" key="6">
    <source>
        <dbReference type="PROSITE" id="PS50893"/>
    </source>
</evidence>
<evidence type="ECO:0000256" key="2">
    <source>
        <dbReference type="ARBA" id="ARBA00022448"/>
    </source>
</evidence>
<name>A0A7K3WGA7_9ACTN</name>
<evidence type="ECO:0000256" key="1">
    <source>
        <dbReference type="ARBA" id="ARBA00005417"/>
    </source>
</evidence>
<dbReference type="InterPro" id="IPR003593">
    <property type="entry name" value="AAA+_ATPase"/>
</dbReference>
<dbReference type="Proteomes" id="UP000470470">
    <property type="component" value="Unassembled WGS sequence"/>
</dbReference>
<comment type="similarity">
    <text evidence="1">Belongs to the ABC transporter superfamily.</text>
</comment>
<comment type="caution">
    <text evidence="7">The sequence shown here is derived from an EMBL/GenBank/DDBJ whole genome shotgun (WGS) entry which is preliminary data.</text>
</comment>
<accession>A0A7K3WGA7</accession>
<dbReference type="AlphaFoldDB" id="A0A7K3WGA7"/>
<dbReference type="InterPro" id="IPR003439">
    <property type="entry name" value="ABC_transporter-like_ATP-bd"/>
</dbReference>
<dbReference type="SMART" id="SM00382">
    <property type="entry name" value="AAA"/>
    <property type="match status" value="1"/>
</dbReference>
<dbReference type="CDD" id="cd03224">
    <property type="entry name" value="ABC_TM1139_LivF_branched"/>
    <property type="match status" value="1"/>
</dbReference>
<dbReference type="PANTHER" id="PTHR43820:SF4">
    <property type="entry name" value="HIGH-AFFINITY BRANCHED-CHAIN AMINO ACID TRANSPORT ATP-BINDING PROTEIN LIVF"/>
    <property type="match status" value="1"/>
</dbReference>
<evidence type="ECO:0000256" key="4">
    <source>
        <dbReference type="ARBA" id="ARBA00022840"/>
    </source>
</evidence>
<dbReference type="PANTHER" id="PTHR43820">
    <property type="entry name" value="HIGH-AFFINITY BRANCHED-CHAIN AMINO ACID TRANSPORT ATP-BINDING PROTEIN LIVF"/>
    <property type="match status" value="1"/>
</dbReference>
<dbReference type="GO" id="GO:0015658">
    <property type="term" value="F:branched-chain amino acid transmembrane transporter activity"/>
    <property type="evidence" value="ECO:0007669"/>
    <property type="project" value="TreeGrafter"/>
</dbReference>
<evidence type="ECO:0000313" key="8">
    <source>
        <dbReference type="Proteomes" id="UP000470470"/>
    </source>
</evidence>
<keyword evidence="8" id="KW-1185">Reference proteome</keyword>
<dbReference type="PROSITE" id="PS50893">
    <property type="entry name" value="ABC_TRANSPORTER_2"/>
    <property type="match status" value="1"/>
</dbReference>
<keyword evidence="3" id="KW-0547">Nucleotide-binding</keyword>
<dbReference type="EMBL" id="JAAGWK010000022">
    <property type="protein sequence ID" value="NEL55412.1"/>
    <property type="molecule type" value="Genomic_DNA"/>
</dbReference>
<dbReference type="SUPFAM" id="SSF52540">
    <property type="entry name" value="P-loop containing nucleoside triphosphate hydrolases"/>
    <property type="match status" value="1"/>
</dbReference>
<dbReference type="InterPro" id="IPR017871">
    <property type="entry name" value="ABC_transporter-like_CS"/>
</dbReference>
<dbReference type="InterPro" id="IPR027417">
    <property type="entry name" value="P-loop_NTPase"/>
</dbReference>
<evidence type="ECO:0000256" key="3">
    <source>
        <dbReference type="ARBA" id="ARBA00022741"/>
    </source>
</evidence>
<dbReference type="InterPro" id="IPR052156">
    <property type="entry name" value="BCAA_Transport_ATP-bd_LivF"/>
</dbReference>
<proteinExistence type="inferred from homology"/>
<reference evidence="7 8" key="1">
    <citation type="submission" date="2020-02" db="EMBL/GenBank/DDBJ databases">
        <title>The whole genome sequence of CPCC 205119.</title>
        <authorList>
            <person name="Jiang Z."/>
        </authorList>
    </citation>
    <scope>NUCLEOTIDE SEQUENCE [LARGE SCALE GENOMIC DNA]</scope>
    <source>
        <strain evidence="7 8">CPCC 205119</strain>
    </source>
</reference>
<dbReference type="GO" id="GO:0015807">
    <property type="term" value="P:L-amino acid transport"/>
    <property type="evidence" value="ECO:0007669"/>
    <property type="project" value="TreeGrafter"/>
</dbReference>
<evidence type="ECO:0000256" key="5">
    <source>
        <dbReference type="ARBA" id="ARBA00022970"/>
    </source>
</evidence>
<dbReference type="Gene3D" id="3.40.50.300">
    <property type="entry name" value="P-loop containing nucleotide triphosphate hydrolases"/>
    <property type="match status" value="1"/>
</dbReference>
<dbReference type="GO" id="GO:0005524">
    <property type="term" value="F:ATP binding"/>
    <property type="evidence" value="ECO:0007669"/>
    <property type="project" value="UniProtKB-KW"/>
</dbReference>
<gene>
    <name evidence="7" type="ORF">G1H19_15595</name>
</gene>
<dbReference type="GO" id="GO:0016887">
    <property type="term" value="F:ATP hydrolysis activity"/>
    <property type="evidence" value="ECO:0007669"/>
    <property type="project" value="InterPro"/>
</dbReference>
<keyword evidence="2" id="KW-0813">Transport</keyword>
<protein>
    <submittedName>
        <fullName evidence="7">ABC transporter ATP-binding protein</fullName>
    </submittedName>
</protein>
<organism evidence="7 8">
    <name type="scientific">Goekera deserti</name>
    <dbReference type="NCBI Taxonomy" id="2497753"/>
    <lineage>
        <taxon>Bacteria</taxon>
        <taxon>Bacillati</taxon>
        <taxon>Actinomycetota</taxon>
        <taxon>Actinomycetes</taxon>
        <taxon>Geodermatophilales</taxon>
        <taxon>Geodermatophilaceae</taxon>
        <taxon>Goekera</taxon>
    </lineage>
</organism>
<keyword evidence="4 7" id="KW-0067">ATP-binding</keyword>
<keyword evidence="5" id="KW-0029">Amino-acid transport</keyword>
<dbReference type="Pfam" id="PF00005">
    <property type="entry name" value="ABC_tran"/>
    <property type="match status" value="1"/>
</dbReference>
<evidence type="ECO:0000313" key="7">
    <source>
        <dbReference type="EMBL" id="NEL55412.1"/>
    </source>
</evidence>